<gene>
    <name evidence="2" type="ORF">BGT96224V316_LOCUS1962</name>
</gene>
<evidence type="ECO:0000313" key="3">
    <source>
        <dbReference type="Proteomes" id="UP000324639"/>
    </source>
</evidence>
<proteinExistence type="predicted"/>
<feature type="chain" id="PRO_5040865322" evidence="1">
    <location>
        <begin position="25"/>
        <end position="58"/>
    </location>
</feature>
<feature type="signal peptide" evidence="1">
    <location>
        <begin position="1"/>
        <end position="24"/>
    </location>
</feature>
<dbReference type="EMBL" id="LR026986">
    <property type="protein sequence ID" value="VCU40711.1"/>
    <property type="molecule type" value="Genomic_DNA"/>
</dbReference>
<evidence type="ECO:0000313" key="2">
    <source>
        <dbReference type="EMBL" id="VCU40711.1"/>
    </source>
</evidence>
<reference evidence="2 3" key="1">
    <citation type="submission" date="2018-08" db="EMBL/GenBank/DDBJ databases">
        <authorList>
            <person name="Muller C M."/>
        </authorList>
    </citation>
    <scope>NUCLEOTIDE SEQUENCE [LARGE SCALE GENOMIC DNA]</scope>
</reference>
<accession>A0A9X9LAA4</accession>
<evidence type="ECO:0000256" key="1">
    <source>
        <dbReference type="SAM" id="SignalP"/>
    </source>
</evidence>
<sequence>MRRQLRRMLSLIKHLMSSIACSAARSMRQMPTPSSSRYSCTWKEASSSSQILIKARGH</sequence>
<dbReference type="AlphaFoldDB" id="A0A9X9LAA4"/>
<organism evidence="2 3">
    <name type="scientific">Blumeria graminis f. sp. tritici</name>
    <dbReference type="NCBI Taxonomy" id="62690"/>
    <lineage>
        <taxon>Eukaryota</taxon>
        <taxon>Fungi</taxon>
        <taxon>Dikarya</taxon>
        <taxon>Ascomycota</taxon>
        <taxon>Pezizomycotina</taxon>
        <taxon>Leotiomycetes</taxon>
        <taxon>Erysiphales</taxon>
        <taxon>Erysiphaceae</taxon>
        <taxon>Blumeria</taxon>
    </lineage>
</organism>
<keyword evidence="1" id="KW-0732">Signal</keyword>
<dbReference type="Proteomes" id="UP000324639">
    <property type="component" value="Chromosome Bgt_-03"/>
</dbReference>
<name>A0A9X9LAA4_BLUGR</name>
<protein>
    <submittedName>
        <fullName evidence="2">Bgt-50455</fullName>
    </submittedName>
</protein>
<keyword evidence="3" id="KW-1185">Reference proteome</keyword>